<evidence type="ECO:0000313" key="4">
    <source>
        <dbReference type="Proteomes" id="UP000053405"/>
    </source>
</evidence>
<dbReference type="InterPro" id="IPR025240">
    <property type="entry name" value="DUF4189"/>
</dbReference>
<protein>
    <recommendedName>
        <fullName evidence="2">DUF4189 domain-containing protein</fullName>
    </recommendedName>
</protein>
<evidence type="ECO:0000313" key="3">
    <source>
        <dbReference type="EMBL" id="GAC57197.1"/>
    </source>
</evidence>
<feature type="chain" id="PRO_5003979757" description="DUF4189 domain-containing protein" evidence="1">
    <location>
        <begin position="33"/>
        <end position="129"/>
    </location>
</feature>
<evidence type="ECO:0000256" key="1">
    <source>
        <dbReference type="SAM" id="SignalP"/>
    </source>
</evidence>
<dbReference type="Proteomes" id="UP000053405">
    <property type="component" value="Unassembled WGS sequence"/>
</dbReference>
<proteinExistence type="predicted"/>
<dbReference type="OrthoDB" id="4377837at2"/>
<gene>
    <name evidence="3" type="ORF">GOHSU_16_01550</name>
</gene>
<dbReference type="RefSeq" id="WP_005938852.1">
    <property type="nucleotide sequence ID" value="NZ_ATVK01000047.1"/>
</dbReference>
<feature type="signal peptide" evidence="1">
    <location>
        <begin position="1"/>
        <end position="32"/>
    </location>
</feature>
<dbReference type="STRING" id="1121927.GOHSU_16_01550"/>
<dbReference type="Pfam" id="PF13827">
    <property type="entry name" value="DUF4189"/>
    <property type="match status" value="1"/>
</dbReference>
<comment type="caution">
    <text evidence="3">The sequence shown here is derived from an EMBL/GenBank/DDBJ whole genome shotgun (WGS) entry which is preliminary data.</text>
</comment>
<accession>L7LAV6</accession>
<reference evidence="3 4" key="1">
    <citation type="submission" date="2012-12" db="EMBL/GenBank/DDBJ databases">
        <title>Whole genome shotgun sequence of Gordonia hirsuta NBRC 16056.</title>
        <authorList>
            <person name="Isaki-Nakamura S."/>
            <person name="Hosoyama A."/>
            <person name="Tsuchikane K."/>
            <person name="Katsumata H."/>
            <person name="Baba S."/>
            <person name="Yamazaki S."/>
            <person name="Fujita N."/>
        </authorList>
    </citation>
    <scope>NUCLEOTIDE SEQUENCE [LARGE SCALE GENOMIC DNA]</scope>
    <source>
        <strain evidence="3 4">NBRC 16056</strain>
    </source>
</reference>
<keyword evidence="4" id="KW-1185">Reference proteome</keyword>
<dbReference type="EMBL" id="BANT01000016">
    <property type="protein sequence ID" value="GAC57197.1"/>
    <property type="molecule type" value="Genomic_DNA"/>
</dbReference>
<organism evidence="3 4">
    <name type="scientific">Gordonia hirsuta DSM 44140 = NBRC 16056</name>
    <dbReference type="NCBI Taxonomy" id="1121927"/>
    <lineage>
        <taxon>Bacteria</taxon>
        <taxon>Bacillati</taxon>
        <taxon>Actinomycetota</taxon>
        <taxon>Actinomycetes</taxon>
        <taxon>Mycobacteriales</taxon>
        <taxon>Gordoniaceae</taxon>
        <taxon>Gordonia</taxon>
    </lineage>
</organism>
<dbReference type="eggNOG" id="ENOG5032EAQ">
    <property type="taxonomic scope" value="Bacteria"/>
</dbReference>
<sequence length="129" mass="13487">MKARRFLTGLGIAASLATTGTLLPAATAPAEAAGYNWGAIAWNYQGRTAYAVDYPSQAAARNKAKRLCGANCGYFTFYNSCGAVAYKFTSSRTRVGTARGYATAAAAKSAARKKAGPGSRVRAWACTTR</sequence>
<feature type="domain" description="DUF4189" evidence="2">
    <location>
        <begin position="37"/>
        <end position="126"/>
    </location>
</feature>
<evidence type="ECO:0000259" key="2">
    <source>
        <dbReference type="Pfam" id="PF13827"/>
    </source>
</evidence>
<keyword evidence="1" id="KW-0732">Signal</keyword>
<dbReference type="AlphaFoldDB" id="L7LAV6"/>
<name>L7LAV6_9ACTN</name>